<dbReference type="Gene3D" id="3.30.950.10">
    <property type="entry name" value="Methyltransferase, Cobalt-precorrin-4 Transmethylase, Domain 2"/>
    <property type="match status" value="1"/>
</dbReference>
<dbReference type="HOGENOM" id="CLU_031955_1_2_7"/>
<dbReference type="UniPathway" id="UPA00148"/>
<keyword evidence="2" id="KW-0169">Cobalamin biosynthesis</keyword>
<dbReference type="GO" id="GO:0032259">
    <property type="term" value="P:methylation"/>
    <property type="evidence" value="ECO:0007669"/>
    <property type="project" value="UniProtKB-KW"/>
</dbReference>
<dbReference type="InterPro" id="IPR000878">
    <property type="entry name" value="4pyrrol_Mease"/>
</dbReference>
<comment type="caution">
    <text evidence="7">The sequence shown here is derived from an EMBL/GenBank/DDBJ whole genome shotgun (WGS) entry which is preliminary data.</text>
</comment>
<keyword evidence="8" id="KW-1185">Reference proteome</keyword>
<dbReference type="Proteomes" id="UP000019141">
    <property type="component" value="Unassembled WGS sequence"/>
</dbReference>
<dbReference type="PATRIC" id="fig|1429438.4.peg.3504"/>
<dbReference type="InterPro" id="IPR014777">
    <property type="entry name" value="4pyrrole_Mease_sub1"/>
</dbReference>
<dbReference type="InterPro" id="IPR029063">
    <property type="entry name" value="SAM-dependent_MTases_sf"/>
</dbReference>
<dbReference type="NCBIfam" id="TIGR02469">
    <property type="entry name" value="CbiT"/>
    <property type="match status" value="1"/>
</dbReference>
<dbReference type="NCBIfam" id="TIGR02467">
    <property type="entry name" value="CbiE"/>
    <property type="match status" value="1"/>
</dbReference>
<evidence type="ECO:0000256" key="2">
    <source>
        <dbReference type="ARBA" id="ARBA00022573"/>
    </source>
</evidence>
<dbReference type="InterPro" id="IPR035996">
    <property type="entry name" value="4pyrrol_Methylase_sf"/>
</dbReference>
<dbReference type="SUPFAM" id="SSF53790">
    <property type="entry name" value="Tetrapyrrole methylase"/>
    <property type="match status" value="1"/>
</dbReference>
<evidence type="ECO:0000313" key="8">
    <source>
        <dbReference type="Proteomes" id="UP000019141"/>
    </source>
</evidence>
<dbReference type="AlphaFoldDB" id="W4LLP8"/>
<dbReference type="Gene3D" id="3.40.1010.10">
    <property type="entry name" value="Cobalt-precorrin-4 Transmethylase, Domain 1"/>
    <property type="match status" value="1"/>
</dbReference>
<organism evidence="7 8">
    <name type="scientific">Entotheonella factor</name>
    <dbReference type="NCBI Taxonomy" id="1429438"/>
    <lineage>
        <taxon>Bacteria</taxon>
        <taxon>Pseudomonadati</taxon>
        <taxon>Nitrospinota/Tectimicrobiota group</taxon>
        <taxon>Candidatus Tectimicrobiota</taxon>
        <taxon>Candidatus Entotheonellia</taxon>
        <taxon>Candidatus Entotheonellales</taxon>
        <taxon>Candidatus Entotheonellaceae</taxon>
        <taxon>Candidatus Entotheonella</taxon>
    </lineage>
</organism>
<dbReference type="InterPro" id="IPR014008">
    <property type="entry name" value="Cbl_synth_MTase_CbiT"/>
</dbReference>
<dbReference type="Gene3D" id="3.40.50.150">
    <property type="entry name" value="Vaccinia Virus protein VP39"/>
    <property type="match status" value="1"/>
</dbReference>
<name>W4LLP8_ENTF1</name>
<evidence type="ECO:0000256" key="5">
    <source>
        <dbReference type="ARBA" id="ARBA00022691"/>
    </source>
</evidence>
<sequence>MTAEPLVVIGIGHDGADGLSQEALTHIHQAKILAGGVRHLAFFPQWQGKKVVIDANLKRVMQQLEASRQQAKTVVLASGDPLFYGIGRTLAAHFPPESLSFLPHVSSVQLAFARLKTSWHDAQVVSLHGRPIESLLPALSQGAPKMALFTDAVNHPAAIARFLLAHGYNHYDLSVCEELGGTSERVTHWALQDIDDTSFSPLNIVVLMRHGDAPTSTPLPLLGLPEQSLAHRDGMITKREIRLLTLGYLALHPGEVLWDIGAGSGSVALEAARLSPSLRIFAVEKDGNALRHIVENVQTLATPHVQPIHGEAPAALAPLPDPDAVFIGGSGGRLPDIVSTVADRLRPGGRVVMNCITLENFTLGWSLFNDSSWQAEATSVQLAHTKPLGQMHRFASDSPIFIIQATKL</sequence>
<protein>
    <recommendedName>
        <fullName evidence="6">Tetrapyrrole methylase domain-containing protein</fullName>
    </recommendedName>
</protein>
<dbReference type="InterPro" id="IPR006365">
    <property type="entry name" value="Cbl_synth_CobL"/>
</dbReference>
<dbReference type="Pfam" id="PF00590">
    <property type="entry name" value="TP_methylase"/>
    <property type="match status" value="1"/>
</dbReference>
<dbReference type="GO" id="GO:0008276">
    <property type="term" value="F:protein methyltransferase activity"/>
    <property type="evidence" value="ECO:0007669"/>
    <property type="project" value="InterPro"/>
</dbReference>
<evidence type="ECO:0000256" key="3">
    <source>
        <dbReference type="ARBA" id="ARBA00022603"/>
    </source>
</evidence>
<dbReference type="CDD" id="cd02440">
    <property type="entry name" value="AdoMet_MTases"/>
    <property type="match status" value="1"/>
</dbReference>
<dbReference type="PANTHER" id="PTHR43182">
    <property type="entry name" value="COBALT-PRECORRIN-6B C(15)-METHYLTRANSFERASE (DECARBOXYLATING)"/>
    <property type="match status" value="1"/>
</dbReference>
<gene>
    <name evidence="7" type="ORF">ETSY1_17910</name>
</gene>
<evidence type="ECO:0000259" key="6">
    <source>
        <dbReference type="Pfam" id="PF00590"/>
    </source>
</evidence>
<dbReference type="SUPFAM" id="SSF53335">
    <property type="entry name" value="S-adenosyl-L-methionine-dependent methyltransferases"/>
    <property type="match status" value="1"/>
</dbReference>
<dbReference type="PIRSF" id="PIRSF036428">
    <property type="entry name" value="CobL"/>
    <property type="match status" value="1"/>
</dbReference>
<dbReference type="PANTHER" id="PTHR43182:SF1">
    <property type="entry name" value="COBALT-PRECORRIN-7 C(5)-METHYLTRANSFERASE"/>
    <property type="match status" value="1"/>
</dbReference>
<dbReference type="InterPro" id="IPR014776">
    <property type="entry name" value="4pyrrole_Mease_sub2"/>
</dbReference>
<dbReference type="CDD" id="cd11644">
    <property type="entry name" value="Precorrin-6Y-MT"/>
    <property type="match status" value="1"/>
</dbReference>
<dbReference type="InterPro" id="IPR012818">
    <property type="entry name" value="CbiE"/>
</dbReference>
<dbReference type="Pfam" id="PF01135">
    <property type="entry name" value="PCMT"/>
    <property type="match status" value="1"/>
</dbReference>
<dbReference type="EMBL" id="AZHW01000534">
    <property type="protein sequence ID" value="ETW98650.1"/>
    <property type="molecule type" value="Genomic_DNA"/>
</dbReference>
<dbReference type="GO" id="GO:0009236">
    <property type="term" value="P:cobalamin biosynthetic process"/>
    <property type="evidence" value="ECO:0007669"/>
    <property type="project" value="UniProtKB-UniPathway"/>
</dbReference>
<comment type="pathway">
    <text evidence="1">Cofactor biosynthesis; adenosylcobalamin biosynthesis.</text>
</comment>
<keyword evidence="4" id="KW-0808">Transferase</keyword>
<evidence type="ECO:0000256" key="4">
    <source>
        <dbReference type="ARBA" id="ARBA00022679"/>
    </source>
</evidence>
<feature type="domain" description="Tetrapyrrole methylase" evidence="6">
    <location>
        <begin position="6"/>
        <end position="194"/>
    </location>
</feature>
<evidence type="ECO:0000256" key="1">
    <source>
        <dbReference type="ARBA" id="ARBA00004953"/>
    </source>
</evidence>
<reference evidence="7 8" key="1">
    <citation type="journal article" date="2014" name="Nature">
        <title>An environmental bacterial taxon with a large and distinct metabolic repertoire.</title>
        <authorList>
            <person name="Wilson M.C."/>
            <person name="Mori T."/>
            <person name="Ruckert C."/>
            <person name="Uria A.R."/>
            <person name="Helf M.J."/>
            <person name="Takada K."/>
            <person name="Gernert C."/>
            <person name="Steffens U.A."/>
            <person name="Heycke N."/>
            <person name="Schmitt S."/>
            <person name="Rinke C."/>
            <person name="Helfrich E.J."/>
            <person name="Brachmann A.O."/>
            <person name="Gurgui C."/>
            <person name="Wakimoto T."/>
            <person name="Kracht M."/>
            <person name="Crusemann M."/>
            <person name="Hentschel U."/>
            <person name="Abe I."/>
            <person name="Matsunaga S."/>
            <person name="Kalinowski J."/>
            <person name="Takeyama H."/>
            <person name="Piel J."/>
        </authorList>
    </citation>
    <scope>NUCLEOTIDE SEQUENCE [LARGE SCALE GENOMIC DNA]</scope>
    <source>
        <strain evidence="8">TSY1</strain>
    </source>
</reference>
<dbReference type="InterPro" id="IPR050714">
    <property type="entry name" value="Cobalamin_biosynth_MTase"/>
</dbReference>
<evidence type="ECO:0000313" key="7">
    <source>
        <dbReference type="EMBL" id="ETW98650.1"/>
    </source>
</evidence>
<accession>W4LLP8</accession>
<keyword evidence="5" id="KW-0949">S-adenosyl-L-methionine</keyword>
<proteinExistence type="predicted"/>
<keyword evidence="3" id="KW-0489">Methyltransferase</keyword>